<dbReference type="EMBL" id="BMAU01021261">
    <property type="protein sequence ID" value="GFY06615.1"/>
    <property type="molecule type" value="Genomic_DNA"/>
</dbReference>
<comment type="caution">
    <text evidence="1">The sequence shown here is derived from an EMBL/GenBank/DDBJ whole genome shotgun (WGS) entry which is preliminary data.</text>
</comment>
<dbReference type="AlphaFoldDB" id="A0A8X6S8H4"/>
<gene>
    <name evidence="1" type="primary">AVEN_230336_1</name>
    <name evidence="1" type="ORF">TNCV_3524711</name>
</gene>
<dbReference type="PANTHER" id="PTHR47331">
    <property type="entry name" value="PHD-TYPE DOMAIN-CONTAINING PROTEIN"/>
    <property type="match status" value="1"/>
</dbReference>
<reference evidence="1" key="1">
    <citation type="submission" date="2020-08" db="EMBL/GenBank/DDBJ databases">
        <title>Multicomponent nature underlies the extraordinary mechanical properties of spider dragline silk.</title>
        <authorList>
            <person name="Kono N."/>
            <person name="Nakamura H."/>
            <person name="Mori M."/>
            <person name="Yoshida Y."/>
            <person name="Ohtoshi R."/>
            <person name="Malay A.D."/>
            <person name="Moran D.A.P."/>
            <person name="Tomita M."/>
            <person name="Numata K."/>
            <person name="Arakawa K."/>
        </authorList>
    </citation>
    <scope>NUCLEOTIDE SEQUENCE</scope>
</reference>
<dbReference type="Proteomes" id="UP000887159">
    <property type="component" value="Unassembled WGS sequence"/>
</dbReference>
<sequence>MFQTLDRETVAHINTRQSGDWFRSLQLGKECDLYFTSSENSICEEHYAPPHRDAHKSDESGKCIVSMPFKEHWSCLGNSRDIALKRLGSLWTRLSRDQEYQKLYRDFLKEYEEPQKSTTKWRTVFNASALTTNGRSLNSIQYNGGVIQDGLFSLLVRFRKHIYAFTADIRQMYRMIDIIEIEWLPQRILWKEDVNESVKGYQLNTVTYGTASALFLAM</sequence>
<keyword evidence="2" id="KW-1185">Reference proteome</keyword>
<dbReference type="PANTHER" id="PTHR47331:SF6">
    <property type="entry name" value="DOUBLECORTIN DOMAIN-CONTAINING PROTEIN"/>
    <property type="match status" value="1"/>
</dbReference>
<accession>A0A8X6S8H4</accession>
<evidence type="ECO:0000313" key="2">
    <source>
        <dbReference type="Proteomes" id="UP000887159"/>
    </source>
</evidence>
<evidence type="ECO:0000313" key="1">
    <source>
        <dbReference type="EMBL" id="GFY06615.1"/>
    </source>
</evidence>
<proteinExistence type="predicted"/>
<protein>
    <submittedName>
        <fullName evidence="1">Uncharacterized protein</fullName>
    </submittedName>
</protein>
<organism evidence="1 2">
    <name type="scientific">Trichonephila clavipes</name>
    <name type="common">Golden silk orbweaver</name>
    <name type="synonym">Nephila clavipes</name>
    <dbReference type="NCBI Taxonomy" id="2585209"/>
    <lineage>
        <taxon>Eukaryota</taxon>
        <taxon>Metazoa</taxon>
        <taxon>Ecdysozoa</taxon>
        <taxon>Arthropoda</taxon>
        <taxon>Chelicerata</taxon>
        <taxon>Arachnida</taxon>
        <taxon>Araneae</taxon>
        <taxon>Araneomorphae</taxon>
        <taxon>Entelegynae</taxon>
        <taxon>Araneoidea</taxon>
        <taxon>Nephilidae</taxon>
        <taxon>Trichonephila</taxon>
    </lineage>
</organism>
<name>A0A8X6S8H4_TRICX</name>